<name>A0AC34QUK8_9BILA</name>
<dbReference type="WBParaSite" id="JU765_v2.g19439.t1">
    <property type="protein sequence ID" value="JU765_v2.g19439.t1"/>
    <property type="gene ID" value="JU765_v2.g19439"/>
</dbReference>
<evidence type="ECO:0000313" key="2">
    <source>
        <dbReference type="WBParaSite" id="JU765_v2.g19439.t1"/>
    </source>
</evidence>
<proteinExistence type="predicted"/>
<organism evidence="1 2">
    <name type="scientific">Panagrolaimus sp. JU765</name>
    <dbReference type="NCBI Taxonomy" id="591449"/>
    <lineage>
        <taxon>Eukaryota</taxon>
        <taxon>Metazoa</taxon>
        <taxon>Ecdysozoa</taxon>
        <taxon>Nematoda</taxon>
        <taxon>Chromadorea</taxon>
        <taxon>Rhabditida</taxon>
        <taxon>Tylenchina</taxon>
        <taxon>Panagrolaimomorpha</taxon>
        <taxon>Panagrolaimoidea</taxon>
        <taxon>Panagrolaimidae</taxon>
        <taxon>Panagrolaimus</taxon>
    </lineage>
</organism>
<sequence length="258" mass="28999">MLAKIVVLLLLVTTSYCEGSNRKIFSIADRHKIVPNEDYKLHTTLICKDGTIVQPNSEIILWAKDDIKKKSPLKIWKAGEYFKFGRSNVHLRFEIPKEELMSFALTKMKNSTESRSIEADSNVQNNPEFIKETASSQTIPSATSSFEKVVPNPEDSSKESQQSSSSTSTIDSSSNSSTSSQNLAMLKFAPVIATIISGVFKTYKNNRGIQKLSKECYNSVLNRHKLKNSQFSRETLSSTNNWSILNFANSISTKLRRK</sequence>
<reference evidence="2" key="1">
    <citation type="submission" date="2022-11" db="UniProtKB">
        <authorList>
            <consortium name="WormBaseParasite"/>
        </authorList>
    </citation>
    <scope>IDENTIFICATION</scope>
</reference>
<accession>A0AC34QUK8</accession>
<protein>
    <submittedName>
        <fullName evidence="2">Uncharacterized protein</fullName>
    </submittedName>
</protein>
<evidence type="ECO:0000313" key="1">
    <source>
        <dbReference type="Proteomes" id="UP000887576"/>
    </source>
</evidence>
<dbReference type="Proteomes" id="UP000887576">
    <property type="component" value="Unplaced"/>
</dbReference>